<comment type="catalytic activity">
    <reaction evidence="1 18">
        <text>a 1,2-diacyl-sn-glycero-3-phosphate + CTP + H(+) = a CDP-1,2-diacyl-sn-glycerol + diphosphate</text>
        <dbReference type="Rhea" id="RHEA:16229"/>
        <dbReference type="ChEBI" id="CHEBI:15378"/>
        <dbReference type="ChEBI" id="CHEBI:33019"/>
        <dbReference type="ChEBI" id="CHEBI:37563"/>
        <dbReference type="ChEBI" id="CHEBI:58332"/>
        <dbReference type="ChEBI" id="CHEBI:58608"/>
        <dbReference type="EC" id="2.7.7.41"/>
    </reaction>
</comment>
<keyword evidence="15 19" id="KW-0472">Membrane</keyword>
<comment type="subcellular location">
    <subcellularLocation>
        <location evidence="2">Cell membrane</location>
        <topology evidence="2">Multi-pass membrane protein</topology>
    </subcellularLocation>
</comment>
<dbReference type="InterPro" id="IPR000374">
    <property type="entry name" value="PC_trans"/>
</dbReference>
<evidence type="ECO:0000256" key="5">
    <source>
        <dbReference type="ARBA" id="ARBA00010185"/>
    </source>
</evidence>
<dbReference type="Proteomes" id="UP000268469">
    <property type="component" value="Unassembled WGS sequence"/>
</dbReference>
<protein>
    <recommendedName>
        <fullName evidence="7 18">Phosphatidate cytidylyltransferase</fullName>
        <ecNumber evidence="6 18">2.7.7.41</ecNumber>
    </recommendedName>
</protein>
<dbReference type="UniPathway" id="UPA00557">
    <property type="reaction ID" value="UER00614"/>
</dbReference>
<name>A0A660SLA9_UNCW3</name>
<evidence type="ECO:0000256" key="14">
    <source>
        <dbReference type="ARBA" id="ARBA00023098"/>
    </source>
</evidence>
<dbReference type="PANTHER" id="PTHR46382">
    <property type="entry name" value="PHOSPHATIDATE CYTIDYLYLTRANSFERASE"/>
    <property type="match status" value="1"/>
</dbReference>
<organism evidence="20 21">
    <name type="scientific">candidate division WOR-3 bacterium</name>
    <dbReference type="NCBI Taxonomy" id="2052148"/>
    <lineage>
        <taxon>Bacteria</taxon>
        <taxon>Bacteria division WOR-3</taxon>
    </lineage>
</organism>
<evidence type="ECO:0000256" key="13">
    <source>
        <dbReference type="ARBA" id="ARBA00022989"/>
    </source>
</evidence>
<comment type="similarity">
    <text evidence="5 18">Belongs to the CDS family.</text>
</comment>
<evidence type="ECO:0000313" key="21">
    <source>
        <dbReference type="Proteomes" id="UP000268469"/>
    </source>
</evidence>
<dbReference type="Pfam" id="PF01148">
    <property type="entry name" value="CTP_transf_1"/>
    <property type="match status" value="1"/>
</dbReference>
<dbReference type="EMBL" id="QNBE01000026">
    <property type="protein sequence ID" value="RKX70811.1"/>
    <property type="molecule type" value="Genomic_DNA"/>
</dbReference>
<evidence type="ECO:0000256" key="12">
    <source>
        <dbReference type="ARBA" id="ARBA00022695"/>
    </source>
</evidence>
<evidence type="ECO:0000256" key="2">
    <source>
        <dbReference type="ARBA" id="ARBA00004651"/>
    </source>
</evidence>
<evidence type="ECO:0000256" key="16">
    <source>
        <dbReference type="ARBA" id="ARBA00023209"/>
    </source>
</evidence>
<evidence type="ECO:0000256" key="6">
    <source>
        <dbReference type="ARBA" id="ARBA00012487"/>
    </source>
</evidence>
<keyword evidence="13 19" id="KW-1133">Transmembrane helix</keyword>
<evidence type="ECO:0000256" key="7">
    <source>
        <dbReference type="ARBA" id="ARBA00019373"/>
    </source>
</evidence>
<dbReference type="PROSITE" id="PS01315">
    <property type="entry name" value="CDS"/>
    <property type="match status" value="1"/>
</dbReference>
<dbReference type="AlphaFoldDB" id="A0A660SLA9"/>
<keyword evidence="8" id="KW-1003">Cell membrane</keyword>
<dbReference type="GO" id="GO:0004605">
    <property type="term" value="F:phosphatidate cytidylyltransferase activity"/>
    <property type="evidence" value="ECO:0007669"/>
    <property type="project" value="UniProtKB-EC"/>
</dbReference>
<comment type="pathway">
    <text evidence="3 18">Phospholipid metabolism; CDP-diacylglycerol biosynthesis; CDP-diacylglycerol from sn-glycerol 3-phosphate: step 3/3.</text>
</comment>
<comment type="pathway">
    <text evidence="4">Lipid metabolism.</text>
</comment>
<keyword evidence="11 18" id="KW-0812">Transmembrane</keyword>
<proteinExistence type="inferred from homology"/>
<keyword evidence="17" id="KW-1208">Phospholipid metabolism</keyword>
<keyword evidence="16" id="KW-0594">Phospholipid biosynthesis</keyword>
<feature type="transmembrane region" description="Helical" evidence="19">
    <location>
        <begin position="20"/>
        <end position="40"/>
    </location>
</feature>
<evidence type="ECO:0000256" key="3">
    <source>
        <dbReference type="ARBA" id="ARBA00005119"/>
    </source>
</evidence>
<feature type="transmembrane region" description="Helical" evidence="19">
    <location>
        <begin position="114"/>
        <end position="134"/>
    </location>
</feature>
<evidence type="ECO:0000256" key="17">
    <source>
        <dbReference type="ARBA" id="ARBA00023264"/>
    </source>
</evidence>
<keyword evidence="12 18" id="KW-0548">Nucleotidyltransferase</keyword>
<evidence type="ECO:0000256" key="9">
    <source>
        <dbReference type="ARBA" id="ARBA00022516"/>
    </source>
</evidence>
<dbReference type="GO" id="GO:0005886">
    <property type="term" value="C:plasma membrane"/>
    <property type="evidence" value="ECO:0007669"/>
    <property type="project" value="UniProtKB-SubCell"/>
</dbReference>
<evidence type="ECO:0000256" key="1">
    <source>
        <dbReference type="ARBA" id="ARBA00001698"/>
    </source>
</evidence>
<evidence type="ECO:0000256" key="10">
    <source>
        <dbReference type="ARBA" id="ARBA00022679"/>
    </source>
</evidence>
<feature type="non-terminal residue" evidence="20">
    <location>
        <position position="1"/>
    </location>
</feature>
<keyword evidence="14" id="KW-0443">Lipid metabolism</keyword>
<feature type="transmembrane region" description="Helical" evidence="19">
    <location>
        <begin position="73"/>
        <end position="93"/>
    </location>
</feature>
<dbReference type="EC" id="2.7.7.41" evidence="6 18"/>
<keyword evidence="9" id="KW-0444">Lipid biosynthesis</keyword>
<evidence type="ECO:0000256" key="4">
    <source>
        <dbReference type="ARBA" id="ARBA00005189"/>
    </source>
</evidence>
<comment type="caution">
    <text evidence="20">The sequence shown here is derived from an EMBL/GenBank/DDBJ whole genome shotgun (WGS) entry which is preliminary data.</text>
</comment>
<dbReference type="GO" id="GO:0016024">
    <property type="term" value="P:CDP-diacylglycerol biosynthetic process"/>
    <property type="evidence" value="ECO:0007669"/>
    <property type="project" value="UniProtKB-UniPathway"/>
</dbReference>
<keyword evidence="10 18" id="KW-0808">Transferase</keyword>
<evidence type="ECO:0000256" key="15">
    <source>
        <dbReference type="ARBA" id="ARBA00023136"/>
    </source>
</evidence>
<dbReference type="PANTHER" id="PTHR46382:SF1">
    <property type="entry name" value="PHOSPHATIDATE CYTIDYLYLTRANSFERASE"/>
    <property type="match status" value="1"/>
</dbReference>
<evidence type="ECO:0000256" key="11">
    <source>
        <dbReference type="ARBA" id="ARBA00022692"/>
    </source>
</evidence>
<sequence length="200" mass="21824">PTLIPPLSIPLLVQFRFPPISILIVLAILILFVTTILAPIDRFLITALIPSFSLIYLGLFPTTLLLLRRIDLYLALTPILITWVSDTGAYLIGAAIGRHRLAPVLSPRKSWEGLLGGIITGLLTALLLGLIFPYETSPRLLIAGITIPIIALLGDLFESGLKRQFGVKDTSTLLPGHGGVLDRIDSLLLVIPYFYLLVIL</sequence>
<evidence type="ECO:0000256" key="8">
    <source>
        <dbReference type="ARBA" id="ARBA00022475"/>
    </source>
</evidence>
<accession>A0A660SLA9</accession>
<feature type="transmembrane region" description="Helical" evidence="19">
    <location>
        <begin position="140"/>
        <end position="157"/>
    </location>
</feature>
<evidence type="ECO:0000256" key="19">
    <source>
        <dbReference type="SAM" id="Phobius"/>
    </source>
</evidence>
<gene>
    <name evidence="20" type="ORF">DRP53_03675</name>
</gene>
<feature type="transmembrane region" description="Helical" evidence="19">
    <location>
        <begin position="47"/>
        <end position="67"/>
    </location>
</feature>
<evidence type="ECO:0000313" key="20">
    <source>
        <dbReference type="EMBL" id="RKX70811.1"/>
    </source>
</evidence>
<evidence type="ECO:0000256" key="18">
    <source>
        <dbReference type="RuleBase" id="RU003938"/>
    </source>
</evidence>
<reference evidence="20 21" key="1">
    <citation type="submission" date="2018-06" db="EMBL/GenBank/DDBJ databases">
        <title>Extensive metabolic versatility and redundancy in microbially diverse, dynamic hydrothermal sediments.</title>
        <authorList>
            <person name="Dombrowski N."/>
            <person name="Teske A."/>
            <person name="Baker B.J."/>
        </authorList>
    </citation>
    <scope>NUCLEOTIDE SEQUENCE [LARGE SCALE GENOMIC DNA]</scope>
    <source>
        <strain evidence="20">B36_G15</strain>
    </source>
</reference>